<evidence type="ECO:0000313" key="16">
    <source>
        <dbReference type="EMBL" id="CAL5017945.1"/>
    </source>
</evidence>
<dbReference type="FunFam" id="3.40.50.300:FF:000169">
    <property type="entry name" value="ABC transporter C family member 3"/>
    <property type="match status" value="1"/>
</dbReference>
<keyword evidence="5" id="KW-0677">Repeat</keyword>
<feature type="compositionally biased region" description="Basic and acidic residues" evidence="12">
    <location>
        <begin position="911"/>
        <end position="932"/>
    </location>
</feature>
<dbReference type="PANTHER" id="PTHR24223:SF165">
    <property type="entry name" value="ABC TRANSPORTER C FAMILY MEMBER 15-RELATED"/>
    <property type="match status" value="1"/>
</dbReference>
<dbReference type="Proteomes" id="UP001497457">
    <property type="component" value="Chromosome 29rd"/>
</dbReference>
<dbReference type="PROSITE" id="PS00211">
    <property type="entry name" value="ABC_TRANSPORTER_1"/>
    <property type="match status" value="1"/>
</dbReference>
<dbReference type="PROSITE" id="PS50929">
    <property type="entry name" value="ABC_TM1F"/>
    <property type="match status" value="2"/>
</dbReference>
<feature type="domain" description="ABC transporter" evidence="14">
    <location>
        <begin position="639"/>
        <end position="862"/>
    </location>
</feature>
<evidence type="ECO:0008006" key="18">
    <source>
        <dbReference type="Google" id="ProtNLM"/>
    </source>
</evidence>
<dbReference type="EMBL" id="OZ075139">
    <property type="protein sequence ID" value="CAL5017945.1"/>
    <property type="molecule type" value="Genomic_DNA"/>
</dbReference>
<evidence type="ECO:0000256" key="2">
    <source>
        <dbReference type="ARBA" id="ARBA00009726"/>
    </source>
</evidence>
<dbReference type="InterPro" id="IPR003593">
    <property type="entry name" value="AAA+_ATPase"/>
</dbReference>
<feature type="transmembrane region" description="Helical" evidence="13">
    <location>
        <begin position="128"/>
        <end position="147"/>
    </location>
</feature>
<accession>A0ABC9CDM4</accession>
<gene>
    <name evidence="16" type="ORF">URODEC1_LOCUS74011</name>
</gene>
<dbReference type="InterPro" id="IPR044746">
    <property type="entry name" value="ABCC_6TM_D1"/>
</dbReference>
<evidence type="ECO:0000256" key="11">
    <source>
        <dbReference type="ARBA" id="ARBA00057614"/>
    </source>
</evidence>
<dbReference type="InterPro" id="IPR036640">
    <property type="entry name" value="ABC1_TM_sf"/>
</dbReference>
<feature type="domain" description="ABC transmembrane type-1" evidence="15">
    <location>
        <begin position="324"/>
        <end position="605"/>
    </location>
</feature>
<dbReference type="InterPro" id="IPR017871">
    <property type="entry name" value="ABC_transporter-like_CS"/>
</dbReference>
<keyword evidence="6" id="KW-0547">Nucleotide-binding</keyword>
<dbReference type="Gene3D" id="1.20.1560.10">
    <property type="entry name" value="ABC transporter type 1, transmembrane domain"/>
    <property type="match status" value="2"/>
</dbReference>
<feature type="transmembrane region" description="Helical" evidence="13">
    <location>
        <begin position="953"/>
        <end position="976"/>
    </location>
</feature>
<evidence type="ECO:0000256" key="8">
    <source>
        <dbReference type="ARBA" id="ARBA00022967"/>
    </source>
</evidence>
<dbReference type="Pfam" id="PF00664">
    <property type="entry name" value="ABC_membrane"/>
    <property type="match status" value="2"/>
</dbReference>
<dbReference type="CDD" id="cd03250">
    <property type="entry name" value="ABCC_MRP_domain1"/>
    <property type="match status" value="1"/>
</dbReference>
<evidence type="ECO:0000256" key="12">
    <source>
        <dbReference type="SAM" id="MobiDB-lite"/>
    </source>
</evidence>
<dbReference type="GO" id="GO:0005524">
    <property type="term" value="F:ATP binding"/>
    <property type="evidence" value="ECO:0007669"/>
    <property type="project" value="UniProtKB-KW"/>
</dbReference>
<feature type="transmembrane region" description="Helical" evidence="13">
    <location>
        <begin position="436"/>
        <end position="457"/>
    </location>
</feature>
<feature type="compositionally biased region" description="Polar residues" evidence="12">
    <location>
        <begin position="877"/>
        <end position="891"/>
    </location>
</feature>
<dbReference type="InterPro" id="IPR050173">
    <property type="entry name" value="ABC_transporter_C-like"/>
</dbReference>
<feature type="region of interest" description="Disordered" evidence="12">
    <location>
        <begin position="877"/>
        <end position="932"/>
    </location>
</feature>
<dbReference type="SUPFAM" id="SSF90123">
    <property type="entry name" value="ABC transporter transmembrane region"/>
    <property type="match status" value="2"/>
</dbReference>
<dbReference type="SUPFAM" id="SSF52540">
    <property type="entry name" value="P-loop containing nucleoside triphosphate hydrolases"/>
    <property type="match status" value="2"/>
</dbReference>
<keyword evidence="4 13" id="KW-0812">Transmembrane</keyword>
<keyword evidence="17" id="KW-1185">Reference proteome</keyword>
<evidence type="ECO:0000256" key="7">
    <source>
        <dbReference type="ARBA" id="ARBA00022840"/>
    </source>
</evidence>
<organism evidence="16 17">
    <name type="scientific">Urochloa decumbens</name>
    <dbReference type="NCBI Taxonomy" id="240449"/>
    <lineage>
        <taxon>Eukaryota</taxon>
        <taxon>Viridiplantae</taxon>
        <taxon>Streptophyta</taxon>
        <taxon>Embryophyta</taxon>
        <taxon>Tracheophyta</taxon>
        <taxon>Spermatophyta</taxon>
        <taxon>Magnoliopsida</taxon>
        <taxon>Liliopsida</taxon>
        <taxon>Poales</taxon>
        <taxon>Poaceae</taxon>
        <taxon>PACMAD clade</taxon>
        <taxon>Panicoideae</taxon>
        <taxon>Panicodae</taxon>
        <taxon>Paniceae</taxon>
        <taxon>Melinidinae</taxon>
        <taxon>Urochloa</taxon>
    </lineage>
</organism>
<comment type="similarity">
    <text evidence="2">Belongs to the ABC transporter superfamily. ABCC family. Conjugate transporter (TC 3.A.1.208) subfamily.</text>
</comment>
<evidence type="ECO:0000256" key="9">
    <source>
        <dbReference type="ARBA" id="ARBA00022989"/>
    </source>
</evidence>
<dbReference type="FunFam" id="3.40.50.300:FF:000508">
    <property type="entry name" value="ABC transporter C family member 5"/>
    <property type="match status" value="1"/>
</dbReference>
<evidence type="ECO:0000256" key="4">
    <source>
        <dbReference type="ARBA" id="ARBA00022692"/>
    </source>
</evidence>
<feature type="domain" description="ABC transmembrane type-1" evidence="15">
    <location>
        <begin position="957"/>
        <end position="1237"/>
    </location>
</feature>
<reference evidence="16" key="1">
    <citation type="submission" date="2024-10" db="EMBL/GenBank/DDBJ databases">
        <authorList>
            <person name="Ryan C."/>
        </authorList>
    </citation>
    <scope>NUCLEOTIDE SEQUENCE [LARGE SCALE GENOMIC DNA]</scope>
</reference>
<feature type="transmembrane region" description="Helical" evidence="13">
    <location>
        <begin position="1091"/>
        <end position="1109"/>
    </location>
</feature>
<feature type="transmembrane region" description="Helical" evidence="13">
    <location>
        <begin position="463"/>
        <end position="482"/>
    </location>
</feature>
<evidence type="ECO:0000259" key="14">
    <source>
        <dbReference type="PROSITE" id="PS50893"/>
    </source>
</evidence>
<evidence type="ECO:0000256" key="10">
    <source>
        <dbReference type="ARBA" id="ARBA00023136"/>
    </source>
</evidence>
<name>A0ABC9CDM4_9POAL</name>
<dbReference type="GO" id="GO:0016020">
    <property type="term" value="C:membrane"/>
    <property type="evidence" value="ECO:0007669"/>
    <property type="project" value="UniProtKB-SubCell"/>
</dbReference>
<dbReference type="InterPro" id="IPR044726">
    <property type="entry name" value="ABCC_6TM_D2"/>
</dbReference>
<dbReference type="FunFam" id="1.20.1560.10:FF:000003">
    <property type="entry name" value="ABC transporter C family member 10"/>
    <property type="match status" value="1"/>
</dbReference>
<feature type="domain" description="ABC transporter" evidence="14">
    <location>
        <begin position="1276"/>
        <end position="1508"/>
    </location>
</feature>
<evidence type="ECO:0000256" key="5">
    <source>
        <dbReference type="ARBA" id="ARBA00022737"/>
    </source>
</evidence>
<dbReference type="CDD" id="cd03244">
    <property type="entry name" value="ABCC_MRP_domain2"/>
    <property type="match status" value="1"/>
</dbReference>
<dbReference type="FunFam" id="1.20.1560.10:FF:000002">
    <property type="entry name" value="ABC transporter C family member 5"/>
    <property type="match status" value="1"/>
</dbReference>
<evidence type="ECO:0000313" key="17">
    <source>
        <dbReference type="Proteomes" id="UP001497457"/>
    </source>
</evidence>
<comment type="subcellular location">
    <subcellularLocation>
        <location evidence="1">Membrane</location>
        <topology evidence="1">Multi-pass membrane protein</topology>
    </subcellularLocation>
</comment>
<feature type="transmembrane region" description="Helical" evidence="13">
    <location>
        <begin position="363"/>
        <end position="379"/>
    </location>
</feature>
<keyword evidence="7" id="KW-0067">ATP-binding</keyword>
<keyword evidence="3" id="KW-0813">Transport</keyword>
<dbReference type="PROSITE" id="PS50893">
    <property type="entry name" value="ABC_TRANSPORTER_2"/>
    <property type="match status" value="2"/>
</dbReference>
<feature type="transmembrane region" description="Helical" evidence="13">
    <location>
        <begin position="323"/>
        <end position="343"/>
    </location>
</feature>
<dbReference type="InterPro" id="IPR003439">
    <property type="entry name" value="ABC_transporter-like_ATP-bd"/>
</dbReference>
<protein>
    <recommendedName>
        <fullName evidence="18">ABC transporter C family member 9</fullName>
    </recommendedName>
</protein>
<feature type="transmembrane region" description="Helical" evidence="13">
    <location>
        <begin position="30"/>
        <end position="57"/>
    </location>
</feature>
<feature type="transmembrane region" description="Helical" evidence="13">
    <location>
        <begin position="1183"/>
        <end position="1201"/>
    </location>
</feature>
<dbReference type="CDD" id="cd18580">
    <property type="entry name" value="ABC_6TM_ABCC_D2"/>
    <property type="match status" value="1"/>
</dbReference>
<dbReference type="Pfam" id="PF00005">
    <property type="entry name" value="ABC_tran"/>
    <property type="match status" value="2"/>
</dbReference>
<dbReference type="PANTHER" id="PTHR24223">
    <property type="entry name" value="ATP-BINDING CASSETTE SUB-FAMILY C"/>
    <property type="match status" value="1"/>
</dbReference>
<evidence type="ECO:0000259" key="15">
    <source>
        <dbReference type="PROSITE" id="PS50929"/>
    </source>
</evidence>
<comment type="function">
    <text evidence="11">ABC transporter that may affect phytic acid transport and compartmentalization. May function directly or indirectly in removing phytic acid from the cytosol or in vesicle trafficking. Required for phytic acid accumulation in developing seeds. Phytic acid is the primary storage form of phosphorus in cereal grains and other plant seeds.</text>
</comment>
<evidence type="ECO:0000256" key="1">
    <source>
        <dbReference type="ARBA" id="ARBA00004141"/>
    </source>
</evidence>
<evidence type="ECO:0000256" key="13">
    <source>
        <dbReference type="SAM" id="Phobius"/>
    </source>
</evidence>
<dbReference type="InterPro" id="IPR011527">
    <property type="entry name" value="ABC1_TM_dom"/>
</dbReference>
<dbReference type="SMART" id="SM00382">
    <property type="entry name" value="AAA"/>
    <property type="match status" value="2"/>
</dbReference>
<feature type="transmembrane region" description="Helical" evidence="13">
    <location>
        <begin position="996"/>
        <end position="1023"/>
    </location>
</feature>
<dbReference type="InterPro" id="IPR027417">
    <property type="entry name" value="P-loop_NTPase"/>
</dbReference>
<evidence type="ECO:0000256" key="6">
    <source>
        <dbReference type="ARBA" id="ARBA00022741"/>
    </source>
</evidence>
<sequence>MVKDLFLHMDLLHDSSVPTAFQHLRGWPQIYSPCFWTCAFTMTHLVFITSALAGLLFRKIRSCRRKLQLTSSESNDHLSQEQKYSELKLSVSYQASMACCLFILATHVLKIVLFQLKRGLSDCKYPNFLLGEGLQVLSWTILSLVVFSFKNMKSAKLPLIIRAWWIFSFMQNVTAMVFDLRSILSGHGNIGLKKCTDLLALVTSTYLFAMSVRGNTGITFLGRSIAEPLLSPTTGQKTETKRQCLYGRASLLDLVTFSWMNPLFAIGYQRPLEENDMPDVDVKDTAEFISDIFEKIITNVERGHGLTTSLVYRAMFLLIRRKAIINAGFAALNATATFVGPSLINDLVKFLGGDRQYGFKRGYLLAAAFLIAKVVETIAQRQWIFGARQLGMQLRAALISHVYEKGLSLSCTSRQKHTSGEIINYMSVDIQRISDVVWYANYIWMLPIQLSLAVYVLHQNLGIAAWAGLAATLAIMSCNIPLTRMQKMLQGKIMDAKDNRMKATTEVLRSMKILKLQAWDMKYLAKLESLRSIEYSWLWKSARLSAVTQFIFWASPGFISSITFGSCILMGVPLTAGTVLSALATFQMLQDPIFQLPDLLSVFAQGKVSADRVAKFLCEEELKPDEVTGVQRSDTDYDVEIDHGTFSWELESTAPTLSGIELKVKRGAKIAICGTVGSGKSSLLSCILGEIPKLAGTVRVSGRKAYVPQTAWILSGNIRDNILFGNPYDKYKYEKIIQACALTKDLELFANGDLTEIGERGINMSGGQKQRIQIARSVYEEADMYLFDDPFSAVDAHTGSHLFKDCLMGILKDKTIIYVTHQVEFLPAADFILVMKDGKIVQKGKFDDLLQQNLGFDTIVGAHSQALESVTSAESSSRILSDGNTNSAESDNGFDTENEMDDKFQSITKQESSHDISEDINQKGRLTQDEEREKGGIGRTVYWAYLRAVHGGALVPIIIGAQSFFQIFQVASNYWMAWASPPSSTTTSRVGLGLLFFVYIALSMGCALCVLARSLLVSLVGLLTSEKLFRNMLHCIMRAPMSFFDSTPTGRILNRVSNDQSVLDLEIAIKLGWCVFSSIKLLGTIGVMSQVAWPVFTIFIPVTVACFLYQRYYIPTAREMARLSQIQRAPILHHFAESLSGASSIRAYGQKDRFRKANLSLVDNHSRPWFHNISSMEWLSFRLNMLSNFVFAFSLTLLVSLPEGFINPSIAGLAVTYALNLNSQMASIIWNVCNTENKMISVERILQYSRVPSEAALVVDCCHPTNSWPEIGAISIRCLEVRYAEHLPSVLRNLSCIIPGRKKVGIVGRTGSGKSTLIQALFRVVEAREGTIEIDSIDISKIGLHDLRGRLSIIPQDPTMFEGTVRGNLDPLNEYSDQRVWEILDKCQLGDIVQQSPKKLDSTVTENGENWSVGQRQLFCLGRVLLKRSNVLILDEATASVDSATDAIIQETIRKEFRDCTVLTIAHRIHTVIDNDLILVFSDGRIIEYDTPSRLLENKNSEFSRLIKEYSRRSKGFNSKA</sequence>
<dbReference type="GO" id="GO:0055085">
    <property type="term" value="P:transmembrane transport"/>
    <property type="evidence" value="ECO:0007669"/>
    <property type="project" value="UniProtKB-ARBA"/>
</dbReference>
<evidence type="ECO:0000256" key="3">
    <source>
        <dbReference type="ARBA" id="ARBA00022448"/>
    </source>
</evidence>
<dbReference type="CDD" id="cd18579">
    <property type="entry name" value="ABC_6TM_ABCC_D1"/>
    <property type="match status" value="1"/>
</dbReference>
<keyword evidence="9 13" id="KW-1133">Transmembrane helix</keyword>
<keyword evidence="8" id="KW-1278">Translocase</keyword>
<proteinExistence type="inferred from homology"/>
<keyword evidence="10 13" id="KW-0472">Membrane</keyword>
<feature type="transmembrane region" description="Helical" evidence="13">
    <location>
        <begin position="95"/>
        <end position="116"/>
    </location>
</feature>
<dbReference type="Gene3D" id="3.40.50.300">
    <property type="entry name" value="P-loop containing nucleotide triphosphate hydrolases"/>
    <property type="match status" value="2"/>
</dbReference>